<evidence type="ECO:0000256" key="8">
    <source>
        <dbReference type="ARBA" id="ARBA00022807"/>
    </source>
</evidence>
<dbReference type="Gene3D" id="1.20.1560.10">
    <property type="entry name" value="ABC transporter type 1, transmembrane domain"/>
    <property type="match status" value="1"/>
</dbReference>
<dbReference type="PROSITE" id="PS50893">
    <property type="entry name" value="ABC_TRANSPORTER_2"/>
    <property type="match status" value="1"/>
</dbReference>
<evidence type="ECO:0000259" key="16">
    <source>
        <dbReference type="PROSITE" id="PS50893"/>
    </source>
</evidence>
<accession>A0A6B9PR72</accession>
<feature type="transmembrane region" description="Helical" evidence="15">
    <location>
        <begin position="314"/>
        <end position="332"/>
    </location>
</feature>
<keyword evidence="7" id="KW-0378">Hydrolase</keyword>
<evidence type="ECO:0000313" key="19">
    <source>
        <dbReference type="EMBL" id="QHD57664.1"/>
    </source>
</evidence>
<evidence type="ECO:0000256" key="7">
    <source>
        <dbReference type="ARBA" id="ARBA00022801"/>
    </source>
</evidence>
<gene>
    <name evidence="19" type="primary">rtgA</name>
</gene>
<dbReference type="InterPro" id="IPR005897">
    <property type="entry name" value="Pept_C39_ABC_bacteriocin"/>
</dbReference>
<dbReference type="GO" id="GO:0006508">
    <property type="term" value="P:proteolysis"/>
    <property type="evidence" value="ECO:0007669"/>
    <property type="project" value="UniProtKB-KW"/>
</dbReference>
<dbReference type="InterPro" id="IPR039421">
    <property type="entry name" value="Type_1_exporter"/>
</dbReference>
<keyword evidence="4" id="KW-0645">Protease</keyword>
<keyword evidence="13 15" id="KW-0472">Membrane</keyword>
<dbReference type="Gene3D" id="3.40.50.300">
    <property type="entry name" value="P-loop containing nucleotide triphosphate hydrolases"/>
    <property type="match status" value="1"/>
</dbReference>
<keyword evidence="11" id="KW-1278">Translocase</keyword>
<dbReference type="InterPro" id="IPR003439">
    <property type="entry name" value="ABC_transporter-like_ATP-bd"/>
</dbReference>
<dbReference type="Pfam" id="PF03412">
    <property type="entry name" value="Peptidase_C39"/>
    <property type="match status" value="1"/>
</dbReference>
<dbReference type="InterPro" id="IPR005074">
    <property type="entry name" value="Peptidase_C39"/>
</dbReference>
<dbReference type="CDD" id="cd18570">
    <property type="entry name" value="ABC_6TM_PCAT1_LagD_like"/>
    <property type="match status" value="1"/>
</dbReference>
<evidence type="ECO:0000259" key="17">
    <source>
        <dbReference type="PROSITE" id="PS50929"/>
    </source>
</evidence>
<dbReference type="Gene3D" id="3.90.70.10">
    <property type="entry name" value="Cysteine proteinases"/>
    <property type="match status" value="1"/>
</dbReference>
<evidence type="ECO:0000256" key="15">
    <source>
        <dbReference type="SAM" id="Phobius"/>
    </source>
</evidence>
<evidence type="ECO:0000256" key="1">
    <source>
        <dbReference type="ARBA" id="ARBA00004651"/>
    </source>
</evidence>
<dbReference type="Pfam" id="PF00005">
    <property type="entry name" value="ABC_tran"/>
    <property type="match status" value="1"/>
</dbReference>
<evidence type="ECO:0000256" key="14">
    <source>
        <dbReference type="ARBA" id="ARBA00043264"/>
    </source>
</evidence>
<dbReference type="GO" id="GO:0034040">
    <property type="term" value="F:ATPase-coupled lipid transmembrane transporter activity"/>
    <property type="evidence" value="ECO:0007669"/>
    <property type="project" value="TreeGrafter"/>
</dbReference>
<evidence type="ECO:0000256" key="6">
    <source>
        <dbReference type="ARBA" id="ARBA00022741"/>
    </source>
</evidence>
<evidence type="ECO:0000256" key="4">
    <source>
        <dbReference type="ARBA" id="ARBA00022670"/>
    </source>
</evidence>
<dbReference type="GO" id="GO:0015031">
    <property type="term" value="P:protein transport"/>
    <property type="evidence" value="ECO:0007669"/>
    <property type="project" value="UniProtKB-KW"/>
</dbReference>
<keyword evidence="8" id="KW-0788">Thiol protease</keyword>
<evidence type="ECO:0000256" key="5">
    <source>
        <dbReference type="ARBA" id="ARBA00022692"/>
    </source>
</evidence>
<keyword evidence="2" id="KW-0813">Transport</keyword>
<dbReference type="GO" id="GO:0005524">
    <property type="term" value="F:ATP binding"/>
    <property type="evidence" value="ECO:0007669"/>
    <property type="project" value="UniProtKB-KW"/>
</dbReference>
<dbReference type="Pfam" id="PF00664">
    <property type="entry name" value="ABC_membrane"/>
    <property type="match status" value="1"/>
</dbReference>
<dbReference type="InterPro" id="IPR011527">
    <property type="entry name" value="ABC1_TM_dom"/>
</dbReference>
<dbReference type="FunFam" id="3.40.50.300:FF:000299">
    <property type="entry name" value="ABC transporter ATP-binding protein/permease"/>
    <property type="match status" value="1"/>
</dbReference>
<dbReference type="GO" id="GO:0043214">
    <property type="term" value="F:ABC-type bacteriocin transporter activity"/>
    <property type="evidence" value="ECO:0007669"/>
    <property type="project" value="InterPro"/>
</dbReference>
<keyword evidence="12 15" id="KW-1133">Transmembrane helix</keyword>
<evidence type="ECO:0000256" key="2">
    <source>
        <dbReference type="ARBA" id="ARBA00022448"/>
    </source>
</evidence>
<dbReference type="PANTHER" id="PTHR24221:SF654">
    <property type="entry name" value="ATP-BINDING CASSETTE SUB-FAMILY B MEMBER 6"/>
    <property type="match status" value="1"/>
</dbReference>
<dbReference type="GO" id="GO:0008234">
    <property type="term" value="F:cysteine-type peptidase activity"/>
    <property type="evidence" value="ECO:0007669"/>
    <property type="project" value="UniProtKB-KW"/>
</dbReference>
<keyword evidence="14" id="KW-0080">Bacteriocin transport</keyword>
<dbReference type="InterPro" id="IPR027417">
    <property type="entry name" value="P-loop_NTPase"/>
</dbReference>
<proteinExistence type="predicted"/>
<dbReference type="PROSITE" id="PS50929">
    <property type="entry name" value="ABC_TM1F"/>
    <property type="match status" value="1"/>
</dbReference>
<reference evidence="19" key="1">
    <citation type="submission" date="2019-12" db="EMBL/GenBank/DDBJ databases">
        <title>Molecular Determinants of Substrate Selectivity of a Pneumococcal Rgg-regulated Peptidase-Containing ABC Transporter.</title>
        <authorList>
            <person name="Wang C.Y."/>
            <person name="Medlin J.S."/>
            <person name="Nguyen D.R."/>
            <person name="Disbennett W.M."/>
            <person name="Dawid S."/>
        </authorList>
    </citation>
    <scope>NUCLEOTIDE SEQUENCE</scope>
    <source>
        <strain evidence="19">SP9-BS68</strain>
    </source>
</reference>
<keyword evidence="5 15" id="KW-0812">Transmembrane</keyword>
<feature type="domain" description="ABC transporter" evidence="16">
    <location>
        <begin position="491"/>
        <end position="725"/>
    </location>
</feature>
<keyword evidence="9" id="KW-0067">ATP-binding</keyword>
<dbReference type="NCBIfam" id="TIGR01193">
    <property type="entry name" value="bacteriocin_ABC"/>
    <property type="match status" value="1"/>
</dbReference>
<dbReference type="PROSITE" id="PS00211">
    <property type="entry name" value="ABC_TRANSPORTER_1"/>
    <property type="match status" value="1"/>
</dbReference>
<feature type="transmembrane region" description="Helical" evidence="15">
    <location>
        <begin position="285"/>
        <end position="308"/>
    </location>
</feature>
<evidence type="ECO:0000256" key="9">
    <source>
        <dbReference type="ARBA" id="ARBA00022840"/>
    </source>
</evidence>
<feature type="domain" description="Peptidase C39" evidence="18">
    <location>
        <begin position="19"/>
        <end position="144"/>
    </location>
</feature>
<evidence type="ECO:0000256" key="11">
    <source>
        <dbReference type="ARBA" id="ARBA00022967"/>
    </source>
</evidence>
<dbReference type="InterPro" id="IPR036640">
    <property type="entry name" value="ABC1_TM_sf"/>
</dbReference>
<dbReference type="AlphaFoldDB" id="A0A6B9PR72"/>
<evidence type="ECO:0000259" key="18">
    <source>
        <dbReference type="PROSITE" id="PS50990"/>
    </source>
</evidence>
<organism evidence="19">
    <name type="scientific">Streptococcus pneumoniae SP9-BS68</name>
    <dbReference type="NCBI Taxonomy" id="406558"/>
    <lineage>
        <taxon>Bacteria</taxon>
        <taxon>Bacillati</taxon>
        <taxon>Bacillota</taxon>
        <taxon>Bacilli</taxon>
        <taxon>Lactobacillales</taxon>
        <taxon>Streptococcaceae</taxon>
        <taxon>Streptococcus</taxon>
    </lineage>
</organism>
<dbReference type="GO" id="GO:0005886">
    <property type="term" value="C:plasma membrane"/>
    <property type="evidence" value="ECO:0007669"/>
    <property type="project" value="UniProtKB-SubCell"/>
</dbReference>
<keyword evidence="3" id="KW-1003">Cell membrane</keyword>
<dbReference type="PROSITE" id="PS50990">
    <property type="entry name" value="PEPTIDASE_C39"/>
    <property type="match status" value="1"/>
</dbReference>
<dbReference type="SUPFAM" id="SSF90123">
    <property type="entry name" value="ABC transporter transmembrane region"/>
    <property type="match status" value="1"/>
</dbReference>
<keyword evidence="10" id="KW-0653">Protein transport</keyword>
<dbReference type="SMART" id="SM00382">
    <property type="entry name" value="AAA"/>
    <property type="match status" value="1"/>
</dbReference>
<dbReference type="PANTHER" id="PTHR24221">
    <property type="entry name" value="ATP-BINDING CASSETTE SUB-FAMILY B"/>
    <property type="match status" value="1"/>
</dbReference>
<sequence>MNSKELSISMLKKYPCTMQHDQSDCAAAVVSTVLLSYKKELSIMKIREIIGTDMYGTTVSGIVSGLNKLNFTVKAVRVALEDLTPKLTFPAILQVKNDLGQNHFVVLHSIKRNSKFYVADPASGIRKMSSDELGEIYQGITLFMVPNSDFERGKLKGKGLLDLFGRLIFNQKGLISTVILASFVLSIIGILSSLFSKVIMDEVIPYALKNSLYMFLIVFGIVSFLQTLLSAFRQHVLLFLSRKIDIPVLMGYYDHIIHLPYSFFGSRRVGDVLTRFQDAMTIKNVFTSVSISLVMDIILSVISAVVLWTINQSLFLILVFMVIVNIILIYCFKKPYKKINHEQMEANGLLNSQLIESIRNIDTIKSQHDEEQRLNKIEEKFVHTLEIGYKEGVLQNIQSTISSMTSTMGGLLFMGVGALFIIDGKMTIGDLLVFQTLSQYFTEPIQNLVGLQLTFQEVQVAVSRLQELMEVDREDIALDYSIRDFTLCDDIEFKDVTFAYGSRPPVIKDFNLRIKQGEKIAFVGESGAGKSTLVRLLLRFINPSEGKIRIGENDLSDLDYGKLRKKISYIPQTIELFTGTIIDNLKIGNPSVTYEDMVRVCRIVGIHDTIQRLQNRYGSFVEEGGQNFSGGEKQRLAIARALLSKADLYIFDEATSNLDSFSEQIIQDLIFNKIIDKTTIVVAHRLSTILRCDKICFLENGTIVEYGTHEELMAKNGKYARMVGLQSVQVNQQIQSQAVLDIEEVTYG</sequence>
<evidence type="ECO:0000256" key="10">
    <source>
        <dbReference type="ARBA" id="ARBA00022927"/>
    </source>
</evidence>
<feature type="transmembrane region" description="Helical" evidence="15">
    <location>
        <begin position="212"/>
        <end position="232"/>
    </location>
</feature>
<feature type="transmembrane region" description="Helical" evidence="15">
    <location>
        <begin position="174"/>
        <end position="200"/>
    </location>
</feature>
<dbReference type="InterPro" id="IPR003593">
    <property type="entry name" value="AAA+_ATPase"/>
</dbReference>
<comment type="subcellular location">
    <subcellularLocation>
        <location evidence="1">Cell membrane</location>
        <topology evidence="1">Multi-pass membrane protein</topology>
    </subcellularLocation>
</comment>
<name>A0A6B9PR72_STREE</name>
<evidence type="ECO:0000256" key="12">
    <source>
        <dbReference type="ARBA" id="ARBA00022989"/>
    </source>
</evidence>
<protein>
    <submittedName>
        <fullName evidence="19">RtgA</fullName>
    </submittedName>
</protein>
<dbReference type="InterPro" id="IPR017871">
    <property type="entry name" value="ABC_transporter-like_CS"/>
</dbReference>
<keyword evidence="6" id="KW-0547">Nucleotide-binding</keyword>
<feature type="transmembrane region" description="Helical" evidence="15">
    <location>
        <begin position="404"/>
        <end position="422"/>
    </location>
</feature>
<dbReference type="EMBL" id="MN848330">
    <property type="protein sequence ID" value="QHD57664.1"/>
    <property type="molecule type" value="Genomic_DNA"/>
</dbReference>
<feature type="domain" description="ABC transmembrane type-1" evidence="17">
    <location>
        <begin position="178"/>
        <end position="457"/>
    </location>
</feature>
<evidence type="ECO:0000256" key="13">
    <source>
        <dbReference type="ARBA" id="ARBA00023136"/>
    </source>
</evidence>
<dbReference type="GO" id="GO:0016887">
    <property type="term" value="F:ATP hydrolysis activity"/>
    <property type="evidence" value="ECO:0007669"/>
    <property type="project" value="InterPro"/>
</dbReference>
<dbReference type="SUPFAM" id="SSF52540">
    <property type="entry name" value="P-loop containing nucleoside triphosphate hydrolases"/>
    <property type="match status" value="1"/>
</dbReference>
<evidence type="ECO:0000256" key="3">
    <source>
        <dbReference type="ARBA" id="ARBA00022475"/>
    </source>
</evidence>